<organism evidence="1 2">
    <name type="scientific">Acetivibrio ethanolgignens</name>
    <dbReference type="NCBI Taxonomy" id="290052"/>
    <lineage>
        <taxon>Bacteria</taxon>
        <taxon>Bacillati</taxon>
        <taxon>Bacillota</taxon>
        <taxon>Clostridia</taxon>
        <taxon>Eubacteriales</taxon>
        <taxon>Oscillospiraceae</taxon>
        <taxon>Acetivibrio</taxon>
    </lineage>
</organism>
<dbReference type="InterPro" id="IPR027417">
    <property type="entry name" value="P-loop_NTPase"/>
</dbReference>
<dbReference type="RefSeq" id="WP_058351995.1">
    <property type="nucleotide sequence ID" value="NZ_CABMMD010000090.1"/>
</dbReference>
<reference evidence="1 2" key="1">
    <citation type="submission" date="2015-11" db="EMBL/GenBank/DDBJ databases">
        <title>Butyribacter intestini gen. nov., sp. nov., a butyric acid-producing bacterium of the family Lachnospiraceae isolated from the human faeces.</title>
        <authorList>
            <person name="Zou Y."/>
            <person name="Xue W."/>
            <person name="Luo G."/>
            <person name="Lv M."/>
        </authorList>
    </citation>
    <scope>NUCLEOTIDE SEQUENCE [LARGE SCALE GENOMIC DNA]</scope>
    <source>
        <strain evidence="1 2">ACET-33324</strain>
    </source>
</reference>
<dbReference type="OrthoDB" id="2002989at2"/>
<accession>A0A0V8QGV5</accession>
<dbReference type="SUPFAM" id="SSF52540">
    <property type="entry name" value="P-loop containing nucleoside triphosphate hydrolases"/>
    <property type="match status" value="1"/>
</dbReference>
<sequence>MVIGIIGESCTGKSTLADKLKSLLGAEVYTGKDYLRLAKNEAIAKKLFQKKLEDATSGPHIVYVISEKEHLTLLPDGAFRVLVTADLDAIKERFAQCMSGNLPAPVATMLEREHGCFDVEICDIHVVSGRDDLDEVCISIQNRVDSL</sequence>
<proteinExistence type="predicted"/>
<dbReference type="STRING" id="290052.ASU35_07995"/>
<gene>
    <name evidence="1" type="ORF">ASU35_07995</name>
</gene>
<comment type="caution">
    <text evidence="1">The sequence shown here is derived from an EMBL/GenBank/DDBJ whole genome shotgun (WGS) entry which is preliminary data.</text>
</comment>
<dbReference type="Proteomes" id="UP000054874">
    <property type="component" value="Unassembled WGS sequence"/>
</dbReference>
<evidence type="ECO:0000313" key="1">
    <source>
        <dbReference type="EMBL" id="KSV59807.1"/>
    </source>
</evidence>
<dbReference type="AlphaFoldDB" id="A0A0V8QGV5"/>
<name>A0A0V8QGV5_9FIRM</name>
<evidence type="ECO:0000313" key="2">
    <source>
        <dbReference type="Proteomes" id="UP000054874"/>
    </source>
</evidence>
<dbReference type="Gene3D" id="3.40.50.300">
    <property type="entry name" value="P-loop containing nucleotide triphosphate hydrolases"/>
    <property type="match status" value="1"/>
</dbReference>
<protein>
    <submittedName>
        <fullName evidence="1">Uncharacterized protein</fullName>
    </submittedName>
</protein>
<dbReference type="EMBL" id="LNAM01000090">
    <property type="protein sequence ID" value="KSV59807.1"/>
    <property type="molecule type" value="Genomic_DNA"/>
</dbReference>
<keyword evidence="2" id="KW-1185">Reference proteome</keyword>